<dbReference type="PANTHER" id="PTHR10204:SF34">
    <property type="entry name" value="NAD(P)H DEHYDROGENASE [QUINONE] 1 ISOFORM 1"/>
    <property type="match status" value="1"/>
</dbReference>
<dbReference type="RefSeq" id="WP_206561036.1">
    <property type="nucleotide sequence ID" value="NZ_JAFKCZ010000009.1"/>
</dbReference>
<sequence>MKHLIVFSHPNPASFNFALKETIAQTLANCDHQVRVSDLYAKEFSAILDARDFESFQAGVTPADIAAEQALIDWADNLIFVYPIWWFNRPARLQGWIDRVFSHGYAYRENGAGLEPLLLGKTAQMFITFGGDRGSIEQAFGSIDALVAPMTLGTLNLVGIDPVSVTPFFEVPTVTQDERGHMLDGVRRSLLERYAGAAVGPGEVVQ</sequence>
<dbReference type="InterPro" id="IPR003680">
    <property type="entry name" value="Flavodoxin_fold"/>
</dbReference>
<proteinExistence type="inferred from homology"/>
<evidence type="ECO:0000259" key="3">
    <source>
        <dbReference type="Pfam" id="PF02525"/>
    </source>
</evidence>
<dbReference type="Gene3D" id="3.40.50.360">
    <property type="match status" value="1"/>
</dbReference>
<dbReference type="GO" id="GO:0005829">
    <property type="term" value="C:cytosol"/>
    <property type="evidence" value="ECO:0007669"/>
    <property type="project" value="TreeGrafter"/>
</dbReference>
<keyword evidence="5" id="KW-1185">Reference proteome</keyword>
<dbReference type="Pfam" id="PF02525">
    <property type="entry name" value="Flavodoxin_2"/>
    <property type="match status" value="1"/>
</dbReference>
<dbReference type="Proteomes" id="UP000664303">
    <property type="component" value="Unassembled WGS sequence"/>
</dbReference>
<keyword evidence="2" id="KW-0560">Oxidoreductase</keyword>
<dbReference type="AlphaFoldDB" id="A0A939DG73"/>
<dbReference type="InterPro" id="IPR051545">
    <property type="entry name" value="NAD(P)H_dehydrogenase_qn"/>
</dbReference>
<comment type="similarity">
    <text evidence="1">Belongs to the NAD(P)H dehydrogenase (quinone) family.</text>
</comment>
<name>A0A939DG73_9GAMM</name>
<evidence type="ECO:0000256" key="2">
    <source>
        <dbReference type="ARBA" id="ARBA00023002"/>
    </source>
</evidence>
<comment type="caution">
    <text evidence="4">The sequence shown here is derived from an EMBL/GenBank/DDBJ whole genome shotgun (WGS) entry which is preliminary data.</text>
</comment>
<dbReference type="EMBL" id="JAFKCZ010000009">
    <property type="protein sequence ID" value="MBN7797586.1"/>
    <property type="molecule type" value="Genomic_DNA"/>
</dbReference>
<protein>
    <submittedName>
        <fullName evidence="4">NAD(P)H-dependent oxidoreductase</fullName>
    </submittedName>
</protein>
<gene>
    <name evidence="4" type="ORF">JYP50_13330</name>
</gene>
<dbReference type="GO" id="GO:0003955">
    <property type="term" value="F:NAD(P)H dehydrogenase (quinone) activity"/>
    <property type="evidence" value="ECO:0007669"/>
    <property type="project" value="TreeGrafter"/>
</dbReference>
<evidence type="ECO:0000313" key="5">
    <source>
        <dbReference type="Proteomes" id="UP000664303"/>
    </source>
</evidence>
<reference evidence="4" key="1">
    <citation type="submission" date="2021-02" db="EMBL/GenBank/DDBJ databases">
        <title>PHA producing bacteria isolated from coastal sediment in Guangdong, Shenzhen.</title>
        <authorList>
            <person name="Zheng W."/>
            <person name="Yu S."/>
            <person name="Huang Y."/>
        </authorList>
    </citation>
    <scope>NUCLEOTIDE SEQUENCE</scope>
    <source>
        <strain evidence="4">TN14-10</strain>
    </source>
</reference>
<dbReference type="SUPFAM" id="SSF52218">
    <property type="entry name" value="Flavoproteins"/>
    <property type="match status" value="1"/>
</dbReference>
<dbReference type="InterPro" id="IPR029039">
    <property type="entry name" value="Flavoprotein-like_sf"/>
</dbReference>
<accession>A0A939DG73</accession>
<evidence type="ECO:0000313" key="4">
    <source>
        <dbReference type="EMBL" id="MBN7797586.1"/>
    </source>
</evidence>
<feature type="domain" description="Flavodoxin-like fold" evidence="3">
    <location>
        <begin position="1"/>
        <end position="175"/>
    </location>
</feature>
<evidence type="ECO:0000256" key="1">
    <source>
        <dbReference type="ARBA" id="ARBA00006252"/>
    </source>
</evidence>
<dbReference type="PANTHER" id="PTHR10204">
    <property type="entry name" value="NAD P H OXIDOREDUCTASE-RELATED"/>
    <property type="match status" value="1"/>
</dbReference>
<organism evidence="4 5">
    <name type="scientific">Parahaliea mediterranea</name>
    <dbReference type="NCBI Taxonomy" id="651086"/>
    <lineage>
        <taxon>Bacteria</taxon>
        <taxon>Pseudomonadati</taxon>
        <taxon>Pseudomonadota</taxon>
        <taxon>Gammaproteobacteria</taxon>
        <taxon>Cellvibrionales</taxon>
        <taxon>Halieaceae</taxon>
        <taxon>Parahaliea</taxon>
    </lineage>
</organism>